<feature type="region of interest" description="Disordered" evidence="5">
    <location>
        <begin position="1"/>
        <end position="63"/>
    </location>
</feature>
<evidence type="ECO:0000256" key="3">
    <source>
        <dbReference type="ARBA" id="ARBA00023163"/>
    </source>
</evidence>
<organism evidence="7 8">
    <name type="scientific">Rosa chinensis</name>
    <name type="common">China rose</name>
    <dbReference type="NCBI Taxonomy" id="74649"/>
    <lineage>
        <taxon>Eukaryota</taxon>
        <taxon>Viridiplantae</taxon>
        <taxon>Streptophyta</taxon>
        <taxon>Embryophyta</taxon>
        <taxon>Tracheophyta</taxon>
        <taxon>Spermatophyta</taxon>
        <taxon>Magnoliopsida</taxon>
        <taxon>eudicotyledons</taxon>
        <taxon>Gunneridae</taxon>
        <taxon>Pentapetalae</taxon>
        <taxon>rosids</taxon>
        <taxon>fabids</taxon>
        <taxon>Rosales</taxon>
        <taxon>Rosaceae</taxon>
        <taxon>Rosoideae</taxon>
        <taxon>Rosoideae incertae sedis</taxon>
        <taxon>Rosa</taxon>
    </lineage>
</organism>
<evidence type="ECO:0000259" key="6">
    <source>
        <dbReference type="PROSITE" id="PS50888"/>
    </source>
</evidence>
<sequence>MVSTSSANGLKYSSGKRMKLEGSRNENGNSKAEVETSSGADDKPEEQSTKPSEPPKQDYIHVRGRREKISQRMKILQDLVPGYNKVIGKALVLDEIINYIQSLQRQVEFLSLNIEAVNSRVNMNPAIEAFPSKDVFFPSAQQFDAAALLFGPHTPREYVQGSQAEWLHMQVGGCLDFVS</sequence>
<comment type="caution">
    <text evidence="7">The sequence shown here is derived from an EMBL/GenBank/DDBJ whole genome shotgun (WGS) entry which is preliminary data.</text>
</comment>
<dbReference type="EMBL" id="PDCK01000041">
    <property type="protein sequence ID" value="PRQ44503.1"/>
    <property type="molecule type" value="Genomic_DNA"/>
</dbReference>
<dbReference type="SMART" id="SM00353">
    <property type="entry name" value="HLH"/>
    <property type="match status" value="1"/>
</dbReference>
<evidence type="ECO:0000256" key="1">
    <source>
        <dbReference type="ARBA" id="ARBA00004123"/>
    </source>
</evidence>
<dbReference type="Pfam" id="PF00010">
    <property type="entry name" value="HLH"/>
    <property type="match status" value="1"/>
</dbReference>
<keyword evidence="2" id="KW-0805">Transcription regulation</keyword>
<dbReference type="Proteomes" id="UP000238479">
    <property type="component" value="Chromosome 3"/>
</dbReference>
<protein>
    <submittedName>
        <fullName evidence="7">Putative transcription factor bHLH family</fullName>
    </submittedName>
</protein>
<evidence type="ECO:0000256" key="5">
    <source>
        <dbReference type="SAM" id="MobiDB-lite"/>
    </source>
</evidence>
<dbReference type="PANTHER" id="PTHR12565">
    <property type="entry name" value="STEROL REGULATORY ELEMENT-BINDING PROTEIN"/>
    <property type="match status" value="1"/>
</dbReference>
<evidence type="ECO:0000313" key="8">
    <source>
        <dbReference type="Proteomes" id="UP000238479"/>
    </source>
</evidence>
<dbReference type="PROSITE" id="PS50888">
    <property type="entry name" value="BHLH"/>
    <property type="match status" value="1"/>
</dbReference>
<name>A0A2P6RDK1_ROSCH</name>
<proteinExistence type="predicted"/>
<dbReference type="GO" id="GO:0005634">
    <property type="term" value="C:nucleus"/>
    <property type="evidence" value="ECO:0007669"/>
    <property type="project" value="UniProtKB-SubCell"/>
</dbReference>
<evidence type="ECO:0000256" key="2">
    <source>
        <dbReference type="ARBA" id="ARBA00023015"/>
    </source>
</evidence>
<dbReference type="PANTHER" id="PTHR12565:SF321">
    <property type="entry name" value="TRANSCRIPTION FACTOR BHLH089"/>
    <property type="match status" value="1"/>
</dbReference>
<keyword evidence="4" id="KW-0539">Nucleus</keyword>
<feature type="compositionally biased region" description="Basic and acidic residues" evidence="5">
    <location>
        <begin position="40"/>
        <end position="61"/>
    </location>
</feature>
<dbReference type="SUPFAM" id="SSF47459">
    <property type="entry name" value="HLH, helix-loop-helix DNA-binding domain"/>
    <property type="match status" value="1"/>
</dbReference>
<keyword evidence="3" id="KW-0804">Transcription</keyword>
<reference evidence="7 8" key="1">
    <citation type="journal article" date="2018" name="Nat. Genet.">
        <title>The Rosa genome provides new insights in the design of modern roses.</title>
        <authorList>
            <person name="Bendahmane M."/>
        </authorList>
    </citation>
    <scope>NUCLEOTIDE SEQUENCE [LARGE SCALE GENOMIC DNA]</scope>
    <source>
        <strain evidence="8">cv. Old Blush</strain>
    </source>
</reference>
<dbReference type="InterPro" id="IPR036638">
    <property type="entry name" value="HLH_DNA-bd_sf"/>
</dbReference>
<dbReference type="Gramene" id="PRQ44503">
    <property type="protein sequence ID" value="PRQ44503"/>
    <property type="gene ID" value="RchiOBHm_Chr3g0480001"/>
</dbReference>
<evidence type="ECO:0000256" key="4">
    <source>
        <dbReference type="ARBA" id="ARBA00023242"/>
    </source>
</evidence>
<dbReference type="GO" id="GO:0046983">
    <property type="term" value="F:protein dimerization activity"/>
    <property type="evidence" value="ECO:0007669"/>
    <property type="project" value="InterPro"/>
</dbReference>
<dbReference type="Gene3D" id="4.10.280.10">
    <property type="entry name" value="Helix-loop-helix DNA-binding domain"/>
    <property type="match status" value="1"/>
</dbReference>
<dbReference type="AlphaFoldDB" id="A0A2P6RDK1"/>
<feature type="domain" description="BHLH" evidence="6">
    <location>
        <begin position="53"/>
        <end position="103"/>
    </location>
</feature>
<feature type="compositionally biased region" description="Polar residues" evidence="5">
    <location>
        <begin position="25"/>
        <end position="39"/>
    </location>
</feature>
<comment type="subcellular location">
    <subcellularLocation>
        <location evidence="1">Nucleus</location>
    </subcellularLocation>
</comment>
<gene>
    <name evidence="7" type="ORF">RchiOBHm_Chr3g0480001</name>
</gene>
<evidence type="ECO:0000313" key="7">
    <source>
        <dbReference type="EMBL" id="PRQ44503.1"/>
    </source>
</evidence>
<dbReference type="OMA" id="PSKEVCT"/>
<dbReference type="STRING" id="74649.A0A2P6RDK1"/>
<accession>A0A2P6RDK1</accession>
<dbReference type="InterPro" id="IPR024097">
    <property type="entry name" value="bHLH_ZIP_TF"/>
</dbReference>
<dbReference type="GO" id="GO:0003700">
    <property type="term" value="F:DNA-binding transcription factor activity"/>
    <property type="evidence" value="ECO:0007669"/>
    <property type="project" value="TreeGrafter"/>
</dbReference>
<dbReference type="InterPro" id="IPR011598">
    <property type="entry name" value="bHLH_dom"/>
</dbReference>
<keyword evidence="8" id="KW-1185">Reference proteome</keyword>